<gene>
    <name evidence="2" type="ORF">PBY51_016595</name>
</gene>
<sequence>MQSKGEEEVEEEVEEEEDGDTSAETEGASSSFDSTEAPTEDTQTDKPEELQEETKPEQKADISEKHGSTGEEKPANGTTEINSNSQSATSKKLSLFRRLSFSRPKQPNDRDPAPAEIPVSGVRGEPLSAETARGGAQQKPVPSGARSPRSGACTVL</sequence>
<comment type="caution">
    <text evidence="2">The sequence shown here is derived from an EMBL/GenBank/DDBJ whole genome shotgun (WGS) entry which is preliminary data.</text>
</comment>
<evidence type="ECO:0000313" key="2">
    <source>
        <dbReference type="EMBL" id="KAK5847472.1"/>
    </source>
</evidence>
<keyword evidence="3" id="KW-1185">Reference proteome</keyword>
<name>A0AAN7WL79_ELEMC</name>
<organism evidence="2 3">
    <name type="scientific">Eleginops maclovinus</name>
    <name type="common">Patagonian blennie</name>
    <name type="synonym">Eleginus maclovinus</name>
    <dbReference type="NCBI Taxonomy" id="56733"/>
    <lineage>
        <taxon>Eukaryota</taxon>
        <taxon>Metazoa</taxon>
        <taxon>Chordata</taxon>
        <taxon>Craniata</taxon>
        <taxon>Vertebrata</taxon>
        <taxon>Euteleostomi</taxon>
        <taxon>Actinopterygii</taxon>
        <taxon>Neopterygii</taxon>
        <taxon>Teleostei</taxon>
        <taxon>Neoteleostei</taxon>
        <taxon>Acanthomorphata</taxon>
        <taxon>Eupercaria</taxon>
        <taxon>Perciformes</taxon>
        <taxon>Notothenioidei</taxon>
        <taxon>Eleginopidae</taxon>
        <taxon>Eleginops</taxon>
    </lineage>
</organism>
<protein>
    <submittedName>
        <fullName evidence="2">Uncharacterized protein</fullName>
    </submittedName>
</protein>
<dbReference type="EMBL" id="JAUZQC010000026">
    <property type="protein sequence ID" value="KAK5847472.1"/>
    <property type="molecule type" value="Genomic_DNA"/>
</dbReference>
<proteinExistence type="predicted"/>
<feature type="compositionally biased region" description="Basic and acidic residues" evidence="1">
    <location>
        <begin position="43"/>
        <end position="74"/>
    </location>
</feature>
<accession>A0AAN7WL79</accession>
<reference evidence="2 3" key="1">
    <citation type="journal article" date="2023" name="Genes (Basel)">
        <title>Chromosome-Level Genome Assembly and Circadian Gene Repertoire of the Patagonia Blennie Eleginops maclovinus-The Closest Ancestral Proxy of Antarctic Cryonotothenioids.</title>
        <authorList>
            <person name="Cheng C.C."/>
            <person name="Rivera-Colon A.G."/>
            <person name="Minhas B.F."/>
            <person name="Wilson L."/>
            <person name="Rayamajhi N."/>
            <person name="Vargas-Chacoff L."/>
            <person name="Catchen J.M."/>
        </authorList>
    </citation>
    <scope>NUCLEOTIDE SEQUENCE [LARGE SCALE GENOMIC DNA]</scope>
    <source>
        <strain evidence="2">JMC-PN-2008</strain>
    </source>
</reference>
<evidence type="ECO:0000313" key="3">
    <source>
        <dbReference type="Proteomes" id="UP001346869"/>
    </source>
</evidence>
<dbReference type="AlphaFoldDB" id="A0AAN7WL79"/>
<evidence type="ECO:0000256" key="1">
    <source>
        <dbReference type="SAM" id="MobiDB-lite"/>
    </source>
</evidence>
<feature type="compositionally biased region" description="Polar residues" evidence="1">
    <location>
        <begin position="76"/>
        <end position="92"/>
    </location>
</feature>
<feature type="compositionally biased region" description="Polar residues" evidence="1">
    <location>
        <begin position="24"/>
        <end position="41"/>
    </location>
</feature>
<reference evidence="2 3" key="2">
    <citation type="journal article" date="2023" name="Mol. Biol. Evol.">
        <title>Genomics of Secondarily Temperate Adaptation in the Only Non-Antarctic Icefish.</title>
        <authorList>
            <person name="Rivera-Colon A.G."/>
            <person name="Rayamajhi N."/>
            <person name="Minhas B.F."/>
            <person name="Madrigal G."/>
            <person name="Bilyk K.T."/>
            <person name="Yoon V."/>
            <person name="Hune M."/>
            <person name="Gregory S."/>
            <person name="Cheng C.H.C."/>
            <person name="Catchen J.M."/>
        </authorList>
    </citation>
    <scope>NUCLEOTIDE SEQUENCE [LARGE SCALE GENOMIC DNA]</scope>
    <source>
        <strain evidence="2">JMC-PN-2008</strain>
    </source>
</reference>
<feature type="compositionally biased region" description="Acidic residues" evidence="1">
    <location>
        <begin position="7"/>
        <end position="23"/>
    </location>
</feature>
<feature type="region of interest" description="Disordered" evidence="1">
    <location>
        <begin position="1"/>
        <end position="156"/>
    </location>
</feature>
<dbReference type="Proteomes" id="UP001346869">
    <property type="component" value="Unassembled WGS sequence"/>
</dbReference>